<evidence type="ECO:0000313" key="3">
    <source>
        <dbReference type="Proteomes" id="UP001157947"/>
    </source>
</evidence>
<keyword evidence="1" id="KW-0812">Transmembrane</keyword>
<comment type="caution">
    <text evidence="2">The sequence shown here is derived from an EMBL/GenBank/DDBJ whole genome shotgun (WGS) entry which is preliminary data.</text>
</comment>
<proteinExistence type="predicted"/>
<protein>
    <submittedName>
        <fullName evidence="2">N-ATPase, AtpR subunit</fullName>
    </submittedName>
</protein>
<name>A0AA45WKU8_9AQUI</name>
<dbReference type="EMBL" id="FXTX01000006">
    <property type="protein sequence ID" value="SMP08505.1"/>
    <property type="molecule type" value="Genomic_DNA"/>
</dbReference>
<keyword evidence="1" id="KW-0472">Membrane</keyword>
<feature type="transmembrane region" description="Helical" evidence="1">
    <location>
        <begin position="42"/>
        <end position="69"/>
    </location>
</feature>
<dbReference type="AlphaFoldDB" id="A0AA45WKU8"/>
<evidence type="ECO:0000313" key="2">
    <source>
        <dbReference type="EMBL" id="SMP08505.1"/>
    </source>
</evidence>
<feature type="transmembrane region" description="Helical" evidence="1">
    <location>
        <begin position="6"/>
        <end position="22"/>
    </location>
</feature>
<dbReference type="Proteomes" id="UP001157947">
    <property type="component" value="Unassembled WGS sequence"/>
</dbReference>
<evidence type="ECO:0000256" key="1">
    <source>
        <dbReference type="SAM" id="Phobius"/>
    </source>
</evidence>
<accession>A0AA45WKU8</accession>
<dbReference type="RefSeq" id="WP_425609131.1">
    <property type="nucleotide sequence ID" value="NZ_FXTX01000006.1"/>
</dbReference>
<organism evidence="2 3">
    <name type="scientific">Venenivibrio stagnispumantis</name>
    <dbReference type="NCBI Taxonomy" id="407998"/>
    <lineage>
        <taxon>Bacteria</taxon>
        <taxon>Pseudomonadati</taxon>
        <taxon>Aquificota</taxon>
        <taxon>Aquificia</taxon>
        <taxon>Aquificales</taxon>
        <taxon>Hydrogenothermaceae</taxon>
        <taxon>Venenivibrio</taxon>
    </lineage>
</organism>
<dbReference type="InterPro" id="IPR017581">
    <property type="entry name" value="AtpR-like"/>
</dbReference>
<keyword evidence="1" id="KW-1133">Transmembrane helix</keyword>
<reference evidence="2" key="1">
    <citation type="submission" date="2017-05" db="EMBL/GenBank/DDBJ databases">
        <authorList>
            <person name="Varghese N."/>
            <person name="Submissions S."/>
        </authorList>
    </citation>
    <scope>NUCLEOTIDE SEQUENCE</scope>
    <source>
        <strain evidence="2">DSM 18763</strain>
    </source>
</reference>
<sequence>MTFVFLFFLGFITGVFYFLHLYNSVKKAILKRKNKLKFFERFLVFAVISIFVAYLFKIGIIAFLIGFYISRVLIQYKNLV</sequence>
<dbReference type="Pfam" id="PF12966">
    <property type="entry name" value="AtpR"/>
    <property type="match status" value="1"/>
</dbReference>
<gene>
    <name evidence="2" type="ORF">SAMN06264868_10630</name>
</gene>
<keyword evidence="3" id="KW-1185">Reference proteome</keyword>